<name>A0A653ADC3_UNCDX</name>
<dbReference type="GO" id="GO:0009055">
    <property type="term" value="F:electron transfer activity"/>
    <property type="evidence" value="ECO:0007669"/>
    <property type="project" value="TreeGrafter"/>
</dbReference>
<keyword evidence="5" id="KW-0004">4Fe-4S</keyword>
<dbReference type="SUPFAM" id="SSF53706">
    <property type="entry name" value="Formate dehydrogenase/DMSO reductase, domains 1-3"/>
    <property type="match status" value="1"/>
</dbReference>
<dbReference type="InterPro" id="IPR006311">
    <property type="entry name" value="TAT_signal"/>
</dbReference>
<gene>
    <name evidence="11" type="ORF">TRIP_B40007</name>
</gene>
<evidence type="ECO:0000256" key="9">
    <source>
        <dbReference type="ARBA" id="ARBA00023014"/>
    </source>
</evidence>
<dbReference type="Gene3D" id="2.20.25.90">
    <property type="entry name" value="ADC-like domains"/>
    <property type="match status" value="1"/>
</dbReference>
<reference evidence="11" key="1">
    <citation type="submission" date="2018-07" db="EMBL/GenBank/DDBJ databases">
        <authorList>
            <consortium name="Genoscope - CEA"/>
            <person name="William W."/>
        </authorList>
    </citation>
    <scope>NUCLEOTIDE SEQUENCE</scope>
    <source>
        <strain evidence="11">IK1</strain>
    </source>
</reference>
<keyword evidence="9" id="KW-0411">Iron-sulfur</keyword>
<evidence type="ECO:0000256" key="7">
    <source>
        <dbReference type="ARBA" id="ARBA00023002"/>
    </source>
</evidence>
<keyword evidence="7" id="KW-0560">Oxidoreductase</keyword>
<comment type="subunit">
    <text evidence="4">Heterodimer of a large and a small subunit.</text>
</comment>
<dbReference type="GO" id="GO:0009061">
    <property type="term" value="P:anaerobic respiration"/>
    <property type="evidence" value="ECO:0007669"/>
    <property type="project" value="TreeGrafter"/>
</dbReference>
<dbReference type="InterPro" id="IPR006963">
    <property type="entry name" value="Mopterin_OxRdtase_4Fe-4S_dom"/>
</dbReference>
<dbReference type="GO" id="GO:0030151">
    <property type="term" value="F:molybdenum ion binding"/>
    <property type="evidence" value="ECO:0007669"/>
    <property type="project" value="TreeGrafter"/>
</dbReference>
<feature type="domain" description="4Fe-4S Mo/W bis-MGD-type" evidence="10">
    <location>
        <begin position="46"/>
        <end position="104"/>
    </location>
</feature>
<keyword evidence="6" id="KW-0479">Metal-binding</keyword>
<dbReference type="Pfam" id="PF04879">
    <property type="entry name" value="Molybdop_Fe4S4"/>
    <property type="match status" value="1"/>
</dbReference>
<dbReference type="GO" id="GO:0030313">
    <property type="term" value="C:cell envelope"/>
    <property type="evidence" value="ECO:0007669"/>
    <property type="project" value="UniProtKB-SubCell"/>
</dbReference>
<organism evidence="11">
    <name type="scientific">Uncultured Desulfatiglans sp</name>
    <dbReference type="NCBI Taxonomy" id="1748965"/>
    <lineage>
        <taxon>Bacteria</taxon>
        <taxon>Pseudomonadati</taxon>
        <taxon>Thermodesulfobacteriota</taxon>
        <taxon>Desulfobacteria</taxon>
        <taxon>Desulfatiglandales</taxon>
        <taxon>Desulfatiglandaceae</taxon>
        <taxon>Desulfatiglans</taxon>
        <taxon>environmental samples</taxon>
    </lineage>
</organism>
<comment type="cofactor">
    <cofactor evidence="1">
        <name>[4Fe-4S] cluster</name>
        <dbReference type="ChEBI" id="CHEBI:49883"/>
    </cofactor>
</comment>
<dbReference type="PROSITE" id="PS51318">
    <property type="entry name" value="TAT"/>
    <property type="match status" value="1"/>
</dbReference>
<sequence>MDVTRRRFLQLSGTVAAGVTVGGRKALGLQPPESGPSAWPDRTGGTVPTRSICPFCAVGCGVICHTDPQTGRVVYTEGDPEHPINAGALCAKGAALDQLAANERRLTRVLYRAPCSDHWETKDWDWALSTIARRIKKTRDDGFESVDPDGWTVNRCATIASVGSAALDNEECWIYQAMLRALGLVYIEHQARI</sequence>
<dbReference type="GO" id="GO:0051539">
    <property type="term" value="F:4 iron, 4 sulfur cluster binding"/>
    <property type="evidence" value="ECO:0007669"/>
    <property type="project" value="UniProtKB-KW"/>
</dbReference>
<dbReference type="GO" id="GO:0016491">
    <property type="term" value="F:oxidoreductase activity"/>
    <property type="evidence" value="ECO:0007669"/>
    <property type="project" value="UniProtKB-KW"/>
</dbReference>
<comment type="similarity">
    <text evidence="3">Belongs to the prokaryotic molybdopterin-containing oxidoreductase family.</text>
</comment>
<evidence type="ECO:0000256" key="5">
    <source>
        <dbReference type="ARBA" id="ARBA00022485"/>
    </source>
</evidence>
<dbReference type="EMBL" id="UPXX01000031">
    <property type="protein sequence ID" value="VBB46061.1"/>
    <property type="molecule type" value="Genomic_DNA"/>
</dbReference>
<dbReference type="PANTHER" id="PTHR43598:SF1">
    <property type="entry name" value="FORMATE DEHYDROGENASE-O MAJOR SUBUNIT"/>
    <property type="match status" value="1"/>
</dbReference>
<dbReference type="PROSITE" id="PS51669">
    <property type="entry name" value="4FE4S_MOW_BIS_MGD"/>
    <property type="match status" value="1"/>
</dbReference>
<dbReference type="SMART" id="SM00926">
    <property type="entry name" value="Molybdop_Fe4S4"/>
    <property type="match status" value="1"/>
</dbReference>
<evidence type="ECO:0000256" key="4">
    <source>
        <dbReference type="ARBA" id="ARBA00011771"/>
    </source>
</evidence>
<proteinExistence type="inferred from homology"/>
<evidence type="ECO:0000256" key="1">
    <source>
        <dbReference type="ARBA" id="ARBA00001966"/>
    </source>
</evidence>
<dbReference type="InterPro" id="IPR019546">
    <property type="entry name" value="TAT_signal_bac_arc"/>
</dbReference>
<keyword evidence="8" id="KW-0408">Iron</keyword>
<evidence type="ECO:0000259" key="10">
    <source>
        <dbReference type="PROSITE" id="PS51669"/>
    </source>
</evidence>
<comment type="subcellular location">
    <subcellularLocation>
        <location evidence="2">Cell envelope</location>
    </subcellularLocation>
</comment>
<dbReference type="Gene3D" id="3.40.50.740">
    <property type="match status" value="1"/>
</dbReference>
<dbReference type="AlphaFoldDB" id="A0A653ADC3"/>
<evidence type="ECO:0000256" key="3">
    <source>
        <dbReference type="ARBA" id="ARBA00010312"/>
    </source>
</evidence>
<dbReference type="PANTHER" id="PTHR43598">
    <property type="entry name" value="TUNGSTEN-CONTAINING FORMYLMETHANOFURAN DEHYDROGENASE 2 SUBUNIT B"/>
    <property type="match status" value="1"/>
</dbReference>
<protein>
    <submittedName>
        <fullName evidence="11">Molybdopterin oxidoreductase Fe4S4 region</fullName>
    </submittedName>
</protein>
<dbReference type="NCBIfam" id="TIGR01409">
    <property type="entry name" value="TAT_signal_seq"/>
    <property type="match status" value="1"/>
</dbReference>
<evidence type="ECO:0000256" key="8">
    <source>
        <dbReference type="ARBA" id="ARBA00023004"/>
    </source>
</evidence>
<evidence type="ECO:0000313" key="11">
    <source>
        <dbReference type="EMBL" id="VBB46061.1"/>
    </source>
</evidence>
<evidence type="ECO:0000256" key="6">
    <source>
        <dbReference type="ARBA" id="ARBA00022723"/>
    </source>
</evidence>
<evidence type="ECO:0000256" key="2">
    <source>
        <dbReference type="ARBA" id="ARBA00004196"/>
    </source>
</evidence>
<accession>A0A653ADC3</accession>